<accession>A0A540VND1</accession>
<proteinExistence type="predicted"/>
<keyword evidence="2" id="KW-1133">Transmembrane helix</keyword>
<comment type="caution">
    <text evidence="3">The sequence shown here is derived from an EMBL/GenBank/DDBJ whole genome shotgun (WGS) entry which is preliminary data.</text>
</comment>
<evidence type="ECO:0000256" key="2">
    <source>
        <dbReference type="SAM" id="Phobius"/>
    </source>
</evidence>
<protein>
    <submittedName>
        <fullName evidence="3">Uncharacterized protein</fullName>
    </submittedName>
</protein>
<keyword evidence="2" id="KW-0812">Transmembrane</keyword>
<gene>
    <name evidence="3" type="ORF">FKY71_14835</name>
</gene>
<name>A0A540VND1_9GAMM</name>
<organism evidence="3 4">
    <name type="scientific">Spiribacter salinus</name>
    <dbReference type="NCBI Taxonomy" id="1335746"/>
    <lineage>
        <taxon>Bacteria</taxon>
        <taxon>Pseudomonadati</taxon>
        <taxon>Pseudomonadota</taxon>
        <taxon>Gammaproteobacteria</taxon>
        <taxon>Chromatiales</taxon>
        <taxon>Ectothiorhodospiraceae</taxon>
        <taxon>Spiribacter</taxon>
    </lineage>
</organism>
<evidence type="ECO:0000313" key="3">
    <source>
        <dbReference type="EMBL" id="TQE98251.1"/>
    </source>
</evidence>
<sequence>MAELRYHFRPPPIPELVEYMVDAVVDLGLKVHNIQAHDGSNDVFNQNVDAEVKNLRASEHVQRLVTFFRDNDFVPLERLQFNVLADSKSQGSIQAILRKDEVHTELLLKFDRQNGEAFYRLVKPFVESFGQKVTLLKAHQIAADKLPDAARINVLTYDNFVSELGAIVTRLTGEVERQVAKVWEEGEQWRKKLEEEDARRREQLAAEVQAQREEVAREREALETKQKEIDGKQQLLDRRKSLEQTLRILDAEQGKAPFTFSESAGKKRRGVNVFMIISLVLMAAAVGVTGYPIVAGRSTAWPQVSAFAVSTFALLGLIIFYIRFLAGWAAEHARTESDNYQLRLDFRRAHWVTEFMIEYLTLPGPDGQPAGTRELPQQVLDRLTTDLFRRSGAKPAQHPAEDVLEAIKRLVKRADRKD</sequence>
<feature type="coiled-coil region" evidence="1">
    <location>
        <begin position="194"/>
        <end position="252"/>
    </location>
</feature>
<dbReference type="Proteomes" id="UP000315400">
    <property type="component" value="Unassembled WGS sequence"/>
</dbReference>
<dbReference type="AlphaFoldDB" id="A0A540VND1"/>
<feature type="transmembrane region" description="Helical" evidence="2">
    <location>
        <begin position="300"/>
        <end position="322"/>
    </location>
</feature>
<keyword evidence="1" id="KW-0175">Coiled coil</keyword>
<feature type="transmembrane region" description="Helical" evidence="2">
    <location>
        <begin position="273"/>
        <end position="294"/>
    </location>
</feature>
<evidence type="ECO:0000313" key="4">
    <source>
        <dbReference type="Proteomes" id="UP000315400"/>
    </source>
</evidence>
<evidence type="ECO:0000256" key="1">
    <source>
        <dbReference type="SAM" id="Coils"/>
    </source>
</evidence>
<dbReference type="EMBL" id="VIFK01000243">
    <property type="protein sequence ID" value="TQE98251.1"/>
    <property type="molecule type" value="Genomic_DNA"/>
</dbReference>
<keyword evidence="2" id="KW-0472">Membrane</keyword>
<reference evidence="3 4" key="1">
    <citation type="submission" date="2019-06" db="EMBL/GenBank/DDBJ databases">
        <title>Metagenome assembled Genome of Spiribacter salinus SL48-SHIP from the microbial mat of Salt Lake 48 (Novosibirsk region, Russia).</title>
        <authorList>
            <person name="Shipova A."/>
            <person name="Rozanov A.S."/>
            <person name="Bryanskaya A.V."/>
            <person name="Peltek S.E."/>
        </authorList>
    </citation>
    <scope>NUCLEOTIDE SEQUENCE [LARGE SCALE GENOMIC DNA]</scope>
    <source>
        <strain evidence="3">SL48-SHIP-2</strain>
    </source>
</reference>